<proteinExistence type="predicted"/>
<dbReference type="EMBL" id="JARKHS020030889">
    <property type="protein sequence ID" value="KAK8761657.1"/>
    <property type="molecule type" value="Genomic_DNA"/>
</dbReference>
<gene>
    <name evidence="1" type="ORF">V5799_027081</name>
</gene>
<dbReference type="Gene3D" id="3.40.50.300">
    <property type="entry name" value="P-loop containing nucleotide triphosphate hydrolases"/>
    <property type="match status" value="1"/>
</dbReference>
<dbReference type="InterPro" id="IPR027417">
    <property type="entry name" value="P-loop_NTPase"/>
</dbReference>
<dbReference type="SUPFAM" id="SSF52540">
    <property type="entry name" value="P-loop containing nucleoside triphosphate hydrolases"/>
    <property type="match status" value="2"/>
</dbReference>
<sequence length="205" mass="21626">MASILATARAQTEPDMTAAVTPVSAMALGDRSCQPEQMPVAVLLLPTPKPTVQTAKGTRKCSDGSILKTGLVCGGTTVKRHQALRFHGCYILLATTILAKLMLPQELVDSKVQSAFVMGEAGEAALHSVLHSASTGGHASRQKTSSHGVQSGVAHALIVAKAVPDRGLDIKDVRHVINYDLPCSLHGPHAFSWGLRLGHMLTQLN</sequence>
<organism evidence="1 2">
    <name type="scientific">Amblyomma americanum</name>
    <name type="common">Lone star tick</name>
    <dbReference type="NCBI Taxonomy" id="6943"/>
    <lineage>
        <taxon>Eukaryota</taxon>
        <taxon>Metazoa</taxon>
        <taxon>Ecdysozoa</taxon>
        <taxon>Arthropoda</taxon>
        <taxon>Chelicerata</taxon>
        <taxon>Arachnida</taxon>
        <taxon>Acari</taxon>
        <taxon>Parasitiformes</taxon>
        <taxon>Ixodida</taxon>
        <taxon>Ixodoidea</taxon>
        <taxon>Ixodidae</taxon>
        <taxon>Amblyomminae</taxon>
        <taxon>Amblyomma</taxon>
    </lineage>
</organism>
<protein>
    <submittedName>
        <fullName evidence="1">Uncharacterized protein</fullName>
    </submittedName>
</protein>
<name>A0AAQ4DGR7_AMBAM</name>
<evidence type="ECO:0000313" key="1">
    <source>
        <dbReference type="EMBL" id="KAK8761657.1"/>
    </source>
</evidence>
<keyword evidence="2" id="KW-1185">Reference proteome</keyword>
<evidence type="ECO:0000313" key="2">
    <source>
        <dbReference type="Proteomes" id="UP001321473"/>
    </source>
</evidence>
<comment type="caution">
    <text evidence="1">The sequence shown here is derived from an EMBL/GenBank/DDBJ whole genome shotgun (WGS) entry which is preliminary data.</text>
</comment>
<dbReference type="AlphaFoldDB" id="A0AAQ4DGR7"/>
<accession>A0AAQ4DGR7</accession>
<reference evidence="1 2" key="1">
    <citation type="journal article" date="2023" name="Arcadia Sci">
        <title>De novo assembly of a long-read Amblyomma americanum tick genome.</title>
        <authorList>
            <person name="Chou S."/>
            <person name="Poskanzer K.E."/>
            <person name="Rollins M."/>
            <person name="Thuy-Boun P.S."/>
        </authorList>
    </citation>
    <scope>NUCLEOTIDE SEQUENCE [LARGE SCALE GENOMIC DNA]</scope>
    <source>
        <strain evidence="1">F_SG_1</strain>
        <tissue evidence="1">Salivary glands</tissue>
    </source>
</reference>
<dbReference type="Proteomes" id="UP001321473">
    <property type="component" value="Unassembled WGS sequence"/>
</dbReference>